<dbReference type="InterPro" id="IPR015797">
    <property type="entry name" value="NUDIX_hydrolase-like_dom_sf"/>
</dbReference>
<keyword evidence="10" id="KW-0408">Iron</keyword>
<keyword evidence="8" id="KW-0227">DNA damage</keyword>
<accession>A0A830HWQ8</accession>
<dbReference type="AlphaFoldDB" id="A0A830HWQ8"/>
<feature type="region of interest" description="Disordered" evidence="14">
    <location>
        <begin position="1"/>
        <end position="31"/>
    </location>
</feature>
<dbReference type="PANTHER" id="PTHR42944">
    <property type="entry name" value="ADENINE DNA GLYCOSYLASE"/>
    <property type="match status" value="1"/>
</dbReference>
<keyword evidence="11" id="KW-0411">Iron-sulfur</keyword>
<dbReference type="PANTHER" id="PTHR42944:SF1">
    <property type="entry name" value="ADENINE DNA GLYCOSYLASE"/>
    <property type="match status" value="1"/>
</dbReference>
<protein>
    <recommendedName>
        <fullName evidence="5">Adenine DNA glycosylase</fullName>
        <ecNumber evidence="4">3.2.2.31</ecNumber>
    </recommendedName>
</protein>
<sequence length="570" mass="61713">MPPKKHTAAKNTTAKKDVGKDNKLKRKAKVDAPSMHTSVDLKATAVSLALSSAQRAALLRWYDANHRVLPWRLTPATSTSKGGAHAERQAAGERQRELMRKFVSKTPSSGAEKKDPAGLDPAVAQNKDVFAYRVWVSEVMLQQTRVAAACEYYTRWVQRWPTVHSLASASIDDVREMWAGLGYYSRAQRLLEGAKLVANEYKGVFPTDAASWHKNMPGVGPYTSAAVSSIVYDEAVPAVDGNVARVMSRAHLIGAPPWLVERADAAGIPRDTSVSPSESPSVRLIDAAVRSHSTALVAAGEADRPGDINQAIMELGAVVCIPNGQPRCTECPWADSCSMRRAVSAMKPGDLPDGMNIEDLPLLLPYKPEKKKATSGIGNGDVAGTSSKRAKLTKSVSSDLSDGTTEAYAVHIVVARVDGESFVLHTKRPESGLLAGQWEFPAARFAADGAGGEDNVRLAVTALPWDDSSTPWDASKRWNVTTFMAEITHIFSHRTHIYRPRVVVLPEMSSRELVSSQSADVWKALANAAADSETSTAGQARWLPLSDVEGTMSTCTSGVRKIWARYKEML</sequence>
<evidence type="ECO:0000256" key="6">
    <source>
        <dbReference type="ARBA" id="ARBA00022485"/>
    </source>
</evidence>
<organism evidence="16 17">
    <name type="scientific">Pycnococcus provasolii</name>
    <dbReference type="NCBI Taxonomy" id="41880"/>
    <lineage>
        <taxon>Eukaryota</taxon>
        <taxon>Viridiplantae</taxon>
        <taxon>Chlorophyta</taxon>
        <taxon>Pseudoscourfieldiophyceae</taxon>
        <taxon>Pseudoscourfieldiales</taxon>
        <taxon>Pycnococcaceae</taxon>
        <taxon>Pycnococcus</taxon>
    </lineage>
</organism>
<dbReference type="GO" id="GO:0032357">
    <property type="term" value="F:oxidized purine DNA binding"/>
    <property type="evidence" value="ECO:0007669"/>
    <property type="project" value="TreeGrafter"/>
</dbReference>
<dbReference type="GO" id="GO:0005634">
    <property type="term" value="C:nucleus"/>
    <property type="evidence" value="ECO:0007669"/>
    <property type="project" value="TreeGrafter"/>
</dbReference>
<dbReference type="OrthoDB" id="10248838at2759"/>
<dbReference type="Pfam" id="PF00730">
    <property type="entry name" value="HhH-GPD"/>
    <property type="match status" value="1"/>
</dbReference>
<dbReference type="Gene3D" id="3.90.79.10">
    <property type="entry name" value="Nucleoside Triphosphate Pyrophosphohydrolase"/>
    <property type="match status" value="1"/>
</dbReference>
<keyword evidence="12" id="KW-0234">DNA repair</keyword>
<proteinExistence type="inferred from homology"/>
<dbReference type="FunFam" id="1.10.340.30:FF:000002">
    <property type="entry name" value="Adenine DNA glycosylase"/>
    <property type="match status" value="1"/>
</dbReference>
<dbReference type="GO" id="GO:0000701">
    <property type="term" value="F:purine-specific mismatch base pair DNA N-glycosylase activity"/>
    <property type="evidence" value="ECO:0007669"/>
    <property type="project" value="UniProtKB-EC"/>
</dbReference>
<dbReference type="InterPro" id="IPR023170">
    <property type="entry name" value="HhH_base_excis_C"/>
</dbReference>
<dbReference type="EC" id="3.2.2.31" evidence="4"/>
<dbReference type="GO" id="GO:0046872">
    <property type="term" value="F:metal ion binding"/>
    <property type="evidence" value="ECO:0007669"/>
    <property type="project" value="UniProtKB-KW"/>
</dbReference>
<evidence type="ECO:0000313" key="16">
    <source>
        <dbReference type="EMBL" id="GHP09309.1"/>
    </source>
</evidence>
<dbReference type="EMBL" id="BNJQ01000024">
    <property type="protein sequence ID" value="GHP09309.1"/>
    <property type="molecule type" value="Genomic_DNA"/>
</dbReference>
<dbReference type="GO" id="GO:0006298">
    <property type="term" value="P:mismatch repair"/>
    <property type="evidence" value="ECO:0007669"/>
    <property type="project" value="TreeGrafter"/>
</dbReference>
<dbReference type="Proteomes" id="UP000660262">
    <property type="component" value="Unassembled WGS sequence"/>
</dbReference>
<dbReference type="SUPFAM" id="SSF48150">
    <property type="entry name" value="DNA-glycosylase"/>
    <property type="match status" value="1"/>
</dbReference>
<comment type="cofactor">
    <cofactor evidence="2">
        <name>[4Fe-4S] cluster</name>
        <dbReference type="ChEBI" id="CHEBI:49883"/>
    </cofactor>
</comment>
<keyword evidence="17" id="KW-1185">Reference proteome</keyword>
<reference evidence="16" key="1">
    <citation type="submission" date="2020-10" db="EMBL/GenBank/DDBJ databases">
        <title>Unveiling of a novel bifunctional photoreceptor, Dualchrome1, isolated from a cosmopolitan green alga.</title>
        <authorList>
            <person name="Suzuki S."/>
            <person name="Kawachi M."/>
        </authorList>
    </citation>
    <scope>NUCLEOTIDE SEQUENCE</scope>
    <source>
        <strain evidence="16">NIES 2893</strain>
    </source>
</reference>
<keyword evidence="9" id="KW-0378">Hydrolase</keyword>
<evidence type="ECO:0000256" key="1">
    <source>
        <dbReference type="ARBA" id="ARBA00000843"/>
    </source>
</evidence>
<evidence type="ECO:0000256" key="8">
    <source>
        <dbReference type="ARBA" id="ARBA00022763"/>
    </source>
</evidence>
<comment type="caution">
    <text evidence="16">The sequence shown here is derived from an EMBL/GenBank/DDBJ whole genome shotgun (WGS) entry which is preliminary data.</text>
</comment>
<evidence type="ECO:0000256" key="3">
    <source>
        <dbReference type="ARBA" id="ARBA00008343"/>
    </source>
</evidence>
<dbReference type="Gene3D" id="1.10.340.30">
    <property type="entry name" value="Hypothetical protein, domain 2"/>
    <property type="match status" value="1"/>
</dbReference>
<evidence type="ECO:0000256" key="11">
    <source>
        <dbReference type="ARBA" id="ARBA00023014"/>
    </source>
</evidence>
<evidence type="ECO:0000256" key="7">
    <source>
        <dbReference type="ARBA" id="ARBA00022723"/>
    </source>
</evidence>
<dbReference type="SMART" id="SM00478">
    <property type="entry name" value="ENDO3c"/>
    <property type="match status" value="1"/>
</dbReference>
<evidence type="ECO:0000256" key="12">
    <source>
        <dbReference type="ARBA" id="ARBA00023204"/>
    </source>
</evidence>
<dbReference type="InterPro" id="IPR044298">
    <property type="entry name" value="MIG/MutY"/>
</dbReference>
<feature type="compositionally biased region" description="Basic and acidic residues" evidence="14">
    <location>
        <begin position="84"/>
        <end position="94"/>
    </location>
</feature>
<name>A0A830HWQ8_9CHLO</name>
<dbReference type="GO" id="GO:0034039">
    <property type="term" value="F:8-oxo-7,8-dihydroguanine DNA N-glycosylase activity"/>
    <property type="evidence" value="ECO:0007669"/>
    <property type="project" value="TreeGrafter"/>
</dbReference>
<gene>
    <name evidence="16" type="ORF">PPROV_000804600</name>
</gene>
<evidence type="ECO:0000256" key="9">
    <source>
        <dbReference type="ARBA" id="ARBA00022801"/>
    </source>
</evidence>
<dbReference type="GO" id="GO:0051539">
    <property type="term" value="F:4 iron, 4 sulfur cluster binding"/>
    <property type="evidence" value="ECO:0007669"/>
    <property type="project" value="UniProtKB-KW"/>
</dbReference>
<dbReference type="GO" id="GO:0035485">
    <property type="term" value="F:adenine/guanine mispair binding"/>
    <property type="evidence" value="ECO:0007669"/>
    <property type="project" value="TreeGrafter"/>
</dbReference>
<feature type="domain" description="HhH-GPD" evidence="15">
    <location>
        <begin position="140"/>
        <end position="290"/>
    </location>
</feature>
<evidence type="ECO:0000256" key="10">
    <source>
        <dbReference type="ARBA" id="ARBA00023004"/>
    </source>
</evidence>
<dbReference type="CDD" id="cd00056">
    <property type="entry name" value="ENDO3c"/>
    <property type="match status" value="1"/>
</dbReference>
<comment type="catalytic activity">
    <reaction evidence="1">
        <text>Hydrolyzes free adenine bases from 7,8-dihydro-8-oxoguanine:adenine mismatched double-stranded DNA, leaving an apurinic site.</text>
        <dbReference type="EC" id="3.2.2.31"/>
    </reaction>
</comment>
<keyword evidence="6" id="KW-0004">4Fe-4S</keyword>
<keyword evidence="13" id="KW-0326">Glycosidase</keyword>
<dbReference type="SUPFAM" id="SSF55811">
    <property type="entry name" value="Nudix"/>
    <property type="match status" value="1"/>
</dbReference>
<evidence type="ECO:0000256" key="13">
    <source>
        <dbReference type="ARBA" id="ARBA00023295"/>
    </source>
</evidence>
<feature type="region of interest" description="Disordered" evidence="14">
    <location>
        <begin position="74"/>
        <end position="94"/>
    </location>
</feature>
<dbReference type="InterPro" id="IPR003265">
    <property type="entry name" value="HhH-GPD_domain"/>
</dbReference>
<evidence type="ECO:0000259" key="15">
    <source>
        <dbReference type="SMART" id="SM00478"/>
    </source>
</evidence>
<comment type="similarity">
    <text evidence="3">Belongs to the Nth/MutY family.</text>
</comment>
<dbReference type="GO" id="GO:0006284">
    <property type="term" value="P:base-excision repair"/>
    <property type="evidence" value="ECO:0007669"/>
    <property type="project" value="InterPro"/>
</dbReference>
<dbReference type="InterPro" id="IPR011257">
    <property type="entry name" value="DNA_glycosylase"/>
</dbReference>
<evidence type="ECO:0000256" key="2">
    <source>
        <dbReference type="ARBA" id="ARBA00001966"/>
    </source>
</evidence>
<evidence type="ECO:0000256" key="14">
    <source>
        <dbReference type="SAM" id="MobiDB-lite"/>
    </source>
</evidence>
<evidence type="ECO:0000256" key="5">
    <source>
        <dbReference type="ARBA" id="ARBA00022023"/>
    </source>
</evidence>
<evidence type="ECO:0000313" key="17">
    <source>
        <dbReference type="Proteomes" id="UP000660262"/>
    </source>
</evidence>
<evidence type="ECO:0000256" key="4">
    <source>
        <dbReference type="ARBA" id="ARBA00012045"/>
    </source>
</evidence>
<dbReference type="Gene3D" id="1.10.1670.10">
    <property type="entry name" value="Helix-hairpin-Helix base-excision DNA repair enzymes (C-terminal)"/>
    <property type="match status" value="1"/>
</dbReference>
<keyword evidence="7" id="KW-0479">Metal-binding</keyword>